<dbReference type="InterPro" id="IPR016135">
    <property type="entry name" value="UBQ-conjugating_enzyme/RWD"/>
</dbReference>
<dbReference type="AlphaFoldDB" id="V4KU64"/>
<reference evidence="2 3" key="1">
    <citation type="journal article" date="2013" name="Front. Plant Sci.">
        <title>The Reference Genome of the Halophytic Plant Eutrema salsugineum.</title>
        <authorList>
            <person name="Yang R."/>
            <person name="Jarvis D.E."/>
            <person name="Chen H."/>
            <person name="Beilstein M.A."/>
            <person name="Grimwood J."/>
            <person name="Jenkins J."/>
            <person name="Shu S."/>
            <person name="Prochnik S."/>
            <person name="Xin M."/>
            <person name="Ma C."/>
            <person name="Schmutz J."/>
            <person name="Wing R.A."/>
            <person name="Mitchell-Olds T."/>
            <person name="Schumaker K.S."/>
            <person name="Wang X."/>
        </authorList>
    </citation>
    <scope>NUCLEOTIDE SEQUENCE [LARGE SCALE GENOMIC DNA]</scope>
</reference>
<sequence>MRRYLLDLQQNPSPIYSAGVEAEGVYVWAVTITGLPETPYEGGVFNLRIIFPPQFPWKPPKMHFRTPPIFHPNVSHRSNIFHPMLMPDTWYIARSVAQMLMSLAQMLLHPLVAEGDVVREEVAVMYREDMTSYEELARSFTKIHTMDG</sequence>
<dbReference type="OrthoDB" id="9973183at2759"/>
<organism evidence="2 3">
    <name type="scientific">Eutrema salsugineum</name>
    <name type="common">Saltwater cress</name>
    <name type="synonym">Sisymbrium salsugineum</name>
    <dbReference type="NCBI Taxonomy" id="72664"/>
    <lineage>
        <taxon>Eukaryota</taxon>
        <taxon>Viridiplantae</taxon>
        <taxon>Streptophyta</taxon>
        <taxon>Embryophyta</taxon>
        <taxon>Tracheophyta</taxon>
        <taxon>Spermatophyta</taxon>
        <taxon>Magnoliopsida</taxon>
        <taxon>eudicotyledons</taxon>
        <taxon>Gunneridae</taxon>
        <taxon>Pentapetalae</taxon>
        <taxon>rosids</taxon>
        <taxon>malvids</taxon>
        <taxon>Brassicales</taxon>
        <taxon>Brassicaceae</taxon>
        <taxon>Eutremeae</taxon>
        <taxon>Eutrema</taxon>
    </lineage>
</organism>
<evidence type="ECO:0000259" key="1">
    <source>
        <dbReference type="PROSITE" id="PS50127"/>
    </source>
</evidence>
<dbReference type="Proteomes" id="UP000030689">
    <property type="component" value="Unassembled WGS sequence"/>
</dbReference>
<name>V4KU64_EUTSA</name>
<dbReference type="SMART" id="SM00212">
    <property type="entry name" value="UBCc"/>
    <property type="match status" value="1"/>
</dbReference>
<dbReference type="KEGG" id="eus:EUTSA_v10012339mg"/>
<dbReference type="CDD" id="cd00195">
    <property type="entry name" value="UBCc_UEV"/>
    <property type="match status" value="1"/>
</dbReference>
<dbReference type="InterPro" id="IPR050113">
    <property type="entry name" value="Ub_conjugating_enzyme"/>
</dbReference>
<dbReference type="STRING" id="72664.V4KU64"/>
<dbReference type="EMBL" id="KI517809">
    <property type="protein sequence ID" value="ESQ30933.1"/>
    <property type="molecule type" value="Genomic_DNA"/>
</dbReference>
<dbReference type="SUPFAM" id="SSF54495">
    <property type="entry name" value="UBC-like"/>
    <property type="match status" value="1"/>
</dbReference>
<evidence type="ECO:0000313" key="2">
    <source>
        <dbReference type="EMBL" id="ESQ30933.1"/>
    </source>
</evidence>
<keyword evidence="3" id="KW-1185">Reference proteome</keyword>
<proteinExistence type="predicted"/>
<dbReference type="Gramene" id="ESQ30933">
    <property type="protein sequence ID" value="ESQ30933"/>
    <property type="gene ID" value="EUTSA_v10012339mg"/>
</dbReference>
<accession>V4KU64</accession>
<dbReference type="Gene3D" id="3.10.110.10">
    <property type="entry name" value="Ubiquitin Conjugating Enzyme"/>
    <property type="match status" value="1"/>
</dbReference>
<gene>
    <name evidence="2" type="ORF">EUTSA_v10012339mg</name>
</gene>
<dbReference type="InterPro" id="IPR000608">
    <property type="entry name" value="UBC"/>
</dbReference>
<protein>
    <recommendedName>
        <fullName evidence="1">UBC core domain-containing protein</fullName>
    </recommendedName>
</protein>
<dbReference type="Pfam" id="PF00179">
    <property type="entry name" value="UQ_con"/>
    <property type="match status" value="1"/>
</dbReference>
<feature type="domain" description="UBC core" evidence="1">
    <location>
        <begin position="1"/>
        <end position="146"/>
    </location>
</feature>
<dbReference type="eggNOG" id="KOG0417">
    <property type="taxonomic scope" value="Eukaryota"/>
</dbReference>
<dbReference type="PANTHER" id="PTHR24067">
    <property type="entry name" value="UBIQUITIN-CONJUGATING ENZYME E2"/>
    <property type="match status" value="1"/>
</dbReference>
<dbReference type="PROSITE" id="PS50127">
    <property type="entry name" value="UBC_2"/>
    <property type="match status" value="1"/>
</dbReference>
<evidence type="ECO:0000313" key="3">
    <source>
        <dbReference type="Proteomes" id="UP000030689"/>
    </source>
</evidence>